<dbReference type="SUPFAM" id="SSF54427">
    <property type="entry name" value="NTF2-like"/>
    <property type="match status" value="1"/>
</dbReference>
<dbReference type="Pfam" id="PF12680">
    <property type="entry name" value="SnoaL_2"/>
    <property type="match status" value="1"/>
</dbReference>
<proteinExistence type="predicted"/>
<reference evidence="3" key="1">
    <citation type="submission" date="2015-09" db="EMBL/GenBank/DDBJ databases">
        <authorList>
            <person name="Rodrigo-Torres L."/>
            <person name="Arahal D.R."/>
        </authorList>
    </citation>
    <scope>NUCLEOTIDE SEQUENCE [LARGE SCALE GENOMIC DNA]</scope>
    <source>
        <strain evidence="3">CECT 4293</strain>
    </source>
</reference>
<sequence>MTALTRALVDAVGDAFNANDIDAVMKHFADDATFDHAVGPDEHGMRLEGAEKIRGAFSALFEKVENVHWETLDCAISGNKAYCEYRRTATHKDGSKEEFLSVDILTYRDGLIVHKDTYYKQRTS</sequence>
<dbReference type="Proteomes" id="UP000050786">
    <property type="component" value="Unassembled WGS sequence"/>
</dbReference>
<protein>
    <submittedName>
        <fullName evidence="2">RNA polymerase factor sigma-70</fullName>
    </submittedName>
</protein>
<evidence type="ECO:0000259" key="1">
    <source>
        <dbReference type="Pfam" id="PF12680"/>
    </source>
</evidence>
<accession>A0A0P1E0N1</accession>
<keyword evidence="3" id="KW-1185">Reference proteome</keyword>
<name>A0A0P1E0N1_9RHOB</name>
<dbReference type="Gene3D" id="3.10.450.50">
    <property type="match status" value="1"/>
</dbReference>
<dbReference type="RefSeq" id="WP_058271316.1">
    <property type="nucleotide sequence ID" value="NZ_CYPS01000003.1"/>
</dbReference>
<evidence type="ECO:0000313" key="3">
    <source>
        <dbReference type="Proteomes" id="UP000050786"/>
    </source>
</evidence>
<dbReference type="InterPro" id="IPR032710">
    <property type="entry name" value="NTF2-like_dom_sf"/>
</dbReference>
<dbReference type="InterPro" id="IPR037401">
    <property type="entry name" value="SnoaL-like"/>
</dbReference>
<evidence type="ECO:0000313" key="2">
    <source>
        <dbReference type="EMBL" id="CUH41154.1"/>
    </source>
</evidence>
<gene>
    <name evidence="2" type="ORF">RUM4293_00018</name>
</gene>
<feature type="domain" description="SnoaL-like" evidence="1">
    <location>
        <begin position="14"/>
        <end position="114"/>
    </location>
</feature>
<dbReference type="AlphaFoldDB" id="A0A0P1E0N1"/>
<organism evidence="2 3">
    <name type="scientific">Ruegeria atlantica</name>
    <dbReference type="NCBI Taxonomy" id="81569"/>
    <lineage>
        <taxon>Bacteria</taxon>
        <taxon>Pseudomonadati</taxon>
        <taxon>Pseudomonadota</taxon>
        <taxon>Alphaproteobacteria</taxon>
        <taxon>Rhodobacterales</taxon>
        <taxon>Roseobacteraceae</taxon>
        <taxon>Ruegeria</taxon>
    </lineage>
</organism>
<dbReference type="EMBL" id="CYPS01000003">
    <property type="protein sequence ID" value="CUH41154.1"/>
    <property type="molecule type" value="Genomic_DNA"/>
</dbReference>